<gene>
    <name evidence="1" type="ORF">OCK74_12210</name>
</gene>
<comment type="caution">
    <text evidence="1">The sequence shown here is derived from an EMBL/GenBank/DDBJ whole genome shotgun (WGS) entry which is preliminary data.</text>
</comment>
<keyword evidence="2" id="KW-1185">Reference proteome</keyword>
<dbReference type="SUPFAM" id="SSF56219">
    <property type="entry name" value="DNase I-like"/>
    <property type="match status" value="1"/>
</dbReference>
<name>A0A9X2XWD2_9BACT</name>
<proteinExistence type="predicted"/>
<dbReference type="InterPro" id="IPR036691">
    <property type="entry name" value="Endo/exonu/phosph_ase_sf"/>
</dbReference>
<dbReference type="Proteomes" id="UP001155483">
    <property type="component" value="Unassembled WGS sequence"/>
</dbReference>
<dbReference type="Gene3D" id="3.60.10.10">
    <property type="entry name" value="Endonuclease/exonuclease/phosphatase"/>
    <property type="match status" value="1"/>
</dbReference>
<organism evidence="1 2">
    <name type="scientific">Paraflavisolibacter caeni</name>
    <dbReference type="NCBI Taxonomy" id="2982496"/>
    <lineage>
        <taxon>Bacteria</taxon>
        <taxon>Pseudomonadati</taxon>
        <taxon>Bacteroidota</taxon>
        <taxon>Chitinophagia</taxon>
        <taxon>Chitinophagales</taxon>
        <taxon>Chitinophagaceae</taxon>
        <taxon>Paraflavisolibacter</taxon>
    </lineage>
</organism>
<reference evidence="1" key="1">
    <citation type="submission" date="2022-09" db="EMBL/GenBank/DDBJ databases">
        <authorList>
            <person name="Yuan C."/>
            <person name="Ke Z."/>
        </authorList>
    </citation>
    <scope>NUCLEOTIDE SEQUENCE</scope>
    <source>
        <strain evidence="1">LB-8</strain>
    </source>
</reference>
<dbReference type="RefSeq" id="WP_279297325.1">
    <property type="nucleotide sequence ID" value="NZ_JAOTIF010000008.1"/>
</dbReference>
<evidence type="ECO:0008006" key="3">
    <source>
        <dbReference type="Google" id="ProtNLM"/>
    </source>
</evidence>
<protein>
    <recommendedName>
        <fullName evidence="3">Endonuclease/exonuclease/phosphatase domain-containing protein</fullName>
    </recommendedName>
</protein>
<dbReference type="EMBL" id="JAOTIF010000008">
    <property type="protein sequence ID" value="MCU7549886.1"/>
    <property type="molecule type" value="Genomic_DNA"/>
</dbReference>
<evidence type="ECO:0000313" key="1">
    <source>
        <dbReference type="EMBL" id="MCU7549886.1"/>
    </source>
</evidence>
<sequence>MNWNVEWFGSTQNGPEDDNLQETNVKTVMQNVNADVYALSEIVNITRLQNIVNAMPGYALVVSNFYSLAPNTSDPDYANGQKLAFVYRTSGVNKIRTYSGVVVKESLSHSP</sequence>
<dbReference type="AlphaFoldDB" id="A0A9X2XWD2"/>
<reference evidence="1" key="2">
    <citation type="submission" date="2023-04" db="EMBL/GenBank/DDBJ databases">
        <title>Paracnuella aquatica gen. nov., sp. nov., a member of the family Chitinophagaceae isolated from a hot spring.</title>
        <authorList>
            <person name="Wang C."/>
        </authorList>
    </citation>
    <scope>NUCLEOTIDE SEQUENCE</scope>
    <source>
        <strain evidence="1">LB-8</strain>
    </source>
</reference>
<evidence type="ECO:0000313" key="2">
    <source>
        <dbReference type="Proteomes" id="UP001155483"/>
    </source>
</evidence>
<accession>A0A9X2XWD2</accession>